<dbReference type="SUPFAM" id="SSF56574">
    <property type="entry name" value="Serpins"/>
    <property type="match status" value="1"/>
</dbReference>
<dbReference type="Pfam" id="PF00566">
    <property type="entry name" value="RabGAP-TBC"/>
    <property type="match status" value="1"/>
</dbReference>
<dbReference type="InterPro" id="IPR042178">
    <property type="entry name" value="Serpin_sf_1"/>
</dbReference>
<feature type="domain" description="Rab-GAP TBC" evidence="22">
    <location>
        <begin position="296"/>
        <end position="506"/>
    </location>
</feature>
<evidence type="ECO:0000256" key="14">
    <source>
        <dbReference type="ARBA" id="ARBA00023163"/>
    </source>
</evidence>
<dbReference type="GO" id="GO:0000785">
    <property type="term" value="C:chromatin"/>
    <property type="evidence" value="ECO:0007669"/>
    <property type="project" value="TreeGrafter"/>
</dbReference>
<keyword evidence="24" id="KW-1185">Reference proteome</keyword>
<dbReference type="GO" id="GO:0008285">
    <property type="term" value="P:negative regulation of cell population proliferation"/>
    <property type="evidence" value="ECO:0007669"/>
    <property type="project" value="TreeGrafter"/>
</dbReference>
<dbReference type="GO" id="GO:0005737">
    <property type="term" value="C:cytoplasm"/>
    <property type="evidence" value="ECO:0007669"/>
    <property type="project" value="UniProtKB-SubCell"/>
</dbReference>
<dbReference type="InterPro" id="IPR042185">
    <property type="entry name" value="Serpin_sf_2"/>
</dbReference>
<dbReference type="Pfam" id="PF05053">
    <property type="entry name" value="Menin"/>
    <property type="match status" value="2"/>
</dbReference>
<keyword evidence="4" id="KW-0343">GTPase activation</keyword>
<dbReference type="FunFam" id="1.10.8.270:FF:000005">
    <property type="entry name" value="TBC1 domain family member 15"/>
    <property type="match status" value="1"/>
</dbReference>
<comment type="function">
    <text evidence="16">Acts as a GTPase activating protein for RAB7A. Does not act on RAB4, RAB5 or RAB6.</text>
</comment>
<dbReference type="Gene3D" id="1.10.8.270">
    <property type="entry name" value="putative rabgap domain of human tbc1 domain family member 14 like domains"/>
    <property type="match status" value="1"/>
</dbReference>
<dbReference type="GO" id="GO:0003682">
    <property type="term" value="F:chromatin binding"/>
    <property type="evidence" value="ECO:0007669"/>
    <property type="project" value="TreeGrafter"/>
</dbReference>
<keyword evidence="6" id="KW-0678">Repressor</keyword>
<dbReference type="InterPro" id="IPR036186">
    <property type="entry name" value="Serpin_sf"/>
</dbReference>
<gene>
    <name evidence="23" type="ORF">GEV33_009365</name>
</gene>
<evidence type="ECO:0000256" key="20">
    <source>
        <dbReference type="RuleBase" id="RU000411"/>
    </source>
</evidence>
<evidence type="ECO:0000256" key="2">
    <source>
        <dbReference type="ARBA" id="ARBA00004496"/>
    </source>
</evidence>
<keyword evidence="10" id="KW-0722">Serine protease inhibitor</keyword>
<dbReference type="Proteomes" id="UP000719412">
    <property type="component" value="Unassembled WGS sequence"/>
</dbReference>
<evidence type="ECO:0000256" key="21">
    <source>
        <dbReference type="SAM" id="MobiDB-lite"/>
    </source>
</evidence>
<sequence length="1785" mass="202962">MGDDGSTNCMEIFCQDGVQLKTAQATFVSYLNLVGTVYITEYLNSNSKRCLEWKPNEITVDSDVQDQEWAVVKTQKRTRTHSESLPPESSIKPRFLKLNFSDIRSFKTSNKNRQLTIFDGKSEVICCFIFQHGSCDPLISNLRGMMKTIPAKRDKHLFIVIHEDNPEAAQLDKSFAELNIFQDSPTWWKVVKNFHDRPYETTFETFAKVTDFVYRSPDQRDIDEDQRELLHRSLTEYASSHSQGDYEVIAKVPELPERKDYPRGRPLNLEQWKNLQNHEGKLEDVEQIKLMIFRGGVAPNLRYEAWKYLLDYFPWDSTLTQRQQILCEKNEDYYNMKLQWKRMTRIQEDNFSDYRERKNLIEKDVNRTDRTLDFYAGDNNPNIQMLYDILMTYVMYNFDLGYVQGMSDLLSPILHLLKNEVDAFWCFVGFMNKLSSNFDVDQAGMKEQLQNLHTLLGFIEPQLVNYFDKHDSGNMFFCFRWLLVWFKRELNYEQVMRLWEVLWSGLPCENFHLLVCVAILETEKQTLIENNYGFTEILKHVNDLCGKLDMPAMLVKAEGIFHQIKEAEHLTDNIRVILGLPLVGTQPSTEEVTSISPDSPEEDPYEQVYDTMQHIMWSYKTVIVSTVIPLLYGQLYFPDEKGGYMQMQSGAQSAPVLPSRSNLTELRGTTAYEKFVDKIISTGILKLTLAVEKALTASSPQGYDTIVYAPVSIAGALALVLLGSNGKTFDEISTFMGLTTGVDIHSKSQLVHEQFGRMLEKLQVTSGFDIGRQVNFATAIFVQNGYPIRQIYRHTAESVYDSEVLNVDFASNPNSAQQIINAWVSERTKGKINHILGESPSSATKVILASAMYFKAEWEKPFFDGSTKRRPFYTNGRNSKSEVMVEMMSNGGVFPYFKDRTLNCEIIGLPYKGNQTTMYVVVPNNSNKEKLRQLEANLNYTEIERLVSNVKYTGAIVLFPKMRIDTTIDLKKSLEMLGVKSLFNPKESNLALLSPGVGTPENNPVIGESLQNPISVSSTGNDVIIFSRNGEVVNCTQIFNPKSDVNTCEQVVNGTSRQEKVLYKKFGNKVGRRVDRRITPRIAETLDNIRQYLNQQENAEKFENPGLYADNVIHKVYMDITESGTEAAAATSFSLSRDGGRVTVRVDVPFFFFIMHEETKTMLFWGIDMAGIREIDKALFPIKNISSVIQLFKNQLEDACEPDLALLSIVAGAVENSLTCRSNAGLQVCEPVEPTSLPVLEFHTIESLYSKFHTIMKSAVESNKGFKSYATRELVKKVSDVVWNSLTRSYYKDRAHLQSLYSYLTGSKLDCFGVAFAVVAGCQTLGYADVHLALSEDHAWVVFGERGTETAEVTWHGKGNEDKRGQEIGKGVSARSWLYVNNKPVICTRHMEVAALVSAINPSLNATHDAFEVALLQQELLWLLYDLGHLKKYPMAIGNLGDLEEIAPKEGRTACSVLFEEAISSARTYYNNQHVYPYTYQGGYFYRNKMYKEAFESWANASDVIRLYNYSRDDEEIYKEFLEIANELIPHIMKVESSGFSANTILKKPECFANLLRFYDGICQWEEGSATPVLHIGWAKPLVNTISKFDSEVRAQVDIVCGKPEDDTNKRANGGYFNNNNYEKENGTNESALLSSIGSRPLREDQSTSNFHPSIEALTAACSEKILNPDYLLQGDGSPFVGGDDAITLEKENGKPSTSKQEIEEKKEETIPKVEEKEEEQKENKRPTIILHSQKMKELKDLLLAEKLNTHAISLHLTAQSQVQVGKKGRSDSDGGIRPKRARRE</sequence>
<dbReference type="FunFam" id="1.10.472.80:FF:000005">
    <property type="entry name" value="TBC1 domain family member 15"/>
    <property type="match status" value="1"/>
</dbReference>
<evidence type="ECO:0000256" key="9">
    <source>
        <dbReference type="ARBA" id="ARBA00022853"/>
    </source>
</evidence>
<accession>A0A8J6LHC5</accession>
<evidence type="ECO:0000256" key="11">
    <source>
        <dbReference type="ARBA" id="ARBA00022990"/>
    </source>
</evidence>
<keyword evidence="12" id="KW-0805">Transcription regulation</keyword>
<feature type="region of interest" description="Disordered" evidence="21">
    <location>
        <begin position="1758"/>
        <end position="1785"/>
    </location>
</feature>
<keyword evidence="7" id="KW-0597">Phosphoprotein</keyword>
<evidence type="ECO:0000256" key="12">
    <source>
        <dbReference type="ARBA" id="ARBA00023015"/>
    </source>
</evidence>
<evidence type="ECO:0000256" key="1">
    <source>
        <dbReference type="ARBA" id="ARBA00004123"/>
    </source>
</evidence>
<evidence type="ECO:0000256" key="15">
    <source>
        <dbReference type="ARBA" id="ARBA00023242"/>
    </source>
</evidence>
<evidence type="ECO:0000256" key="3">
    <source>
        <dbReference type="ARBA" id="ARBA00021162"/>
    </source>
</evidence>
<keyword evidence="9" id="KW-0156">Chromatin regulator</keyword>
<dbReference type="GO" id="GO:0035097">
    <property type="term" value="C:histone methyltransferase complex"/>
    <property type="evidence" value="ECO:0007669"/>
    <property type="project" value="TreeGrafter"/>
</dbReference>
<organism evidence="23 24">
    <name type="scientific">Tenebrio molitor</name>
    <name type="common">Yellow mealworm beetle</name>
    <dbReference type="NCBI Taxonomy" id="7067"/>
    <lineage>
        <taxon>Eukaryota</taxon>
        <taxon>Metazoa</taxon>
        <taxon>Ecdysozoa</taxon>
        <taxon>Arthropoda</taxon>
        <taxon>Hexapoda</taxon>
        <taxon>Insecta</taxon>
        <taxon>Pterygota</taxon>
        <taxon>Neoptera</taxon>
        <taxon>Endopterygota</taxon>
        <taxon>Coleoptera</taxon>
        <taxon>Polyphaga</taxon>
        <taxon>Cucujiformia</taxon>
        <taxon>Tenebrionidae</taxon>
        <taxon>Tenebrio</taxon>
    </lineage>
</organism>
<evidence type="ECO:0000256" key="4">
    <source>
        <dbReference type="ARBA" id="ARBA00022468"/>
    </source>
</evidence>
<dbReference type="PANTHER" id="PTHR12693">
    <property type="entry name" value="MENIN"/>
    <property type="match status" value="1"/>
</dbReference>
<evidence type="ECO:0000313" key="23">
    <source>
        <dbReference type="EMBL" id="KAH0813426.1"/>
    </source>
</evidence>
<dbReference type="GO" id="GO:0006357">
    <property type="term" value="P:regulation of transcription by RNA polymerase II"/>
    <property type="evidence" value="ECO:0007669"/>
    <property type="project" value="TreeGrafter"/>
</dbReference>
<dbReference type="Gene3D" id="3.30.497.10">
    <property type="entry name" value="Antithrombin, subunit I, domain 2"/>
    <property type="match status" value="1"/>
</dbReference>
<feature type="region of interest" description="Disordered" evidence="21">
    <location>
        <begin position="1690"/>
        <end position="1730"/>
    </location>
</feature>
<name>A0A8J6LHC5_TENMO</name>
<dbReference type="SUPFAM" id="SSF47923">
    <property type="entry name" value="Ypt/Rab-GAP domain of gyp1p"/>
    <property type="match status" value="2"/>
</dbReference>
<dbReference type="EMBL" id="JABDTM020025286">
    <property type="protein sequence ID" value="KAH0813426.1"/>
    <property type="molecule type" value="Genomic_DNA"/>
</dbReference>
<keyword evidence="14" id="KW-0804">Transcription</keyword>
<dbReference type="GO" id="GO:0045861">
    <property type="term" value="P:negative regulation of proteolysis"/>
    <property type="evidence" value="ECO:0007669"/>
    <property type="project" value="UniProtKB-ARBA"/>
</dbReference>
<comment type="subunit">
    <text evidence="17">Interacts with non-phosphorylated form of RAB8A; phosphorylation of RAB8A at 'Thr-72' disrupts this interaction. Interacts with ARMC12.</text>
</comment>
<dbReference type="FunFam" id="2.30.39.10:FF:000035">
    <property type="entry name" value="Serine protease inhibitor (serpin) 16"/>
    <property type="match status" value="1"/>
</dbReference>
<evidence type="ECO:0000256" key="5">
    <source>
        <dbReference type="ARBA" id="ARBA00022490"/>
    </source>
</evidence>
<evidence type="ECO:0000256" key="17">
    <source>
        <dbReference type="ARBA" id="ARBA00065268"/>
    </source>
</evidence>
<dbReference type="InterPro" id="IPR000195">
    <property type="entry name" value="Rab-GAP-TBC_dom"/>
</dbReference>
<comment type="caution">
    <text evidence="23">The sequence shown here is derived from an EMBL/GenBank/DDBJ whole genome shotgun (WGS) entry which is preliminary data.</text>
</comment>
<dbReference type="InterPro" id="IPR023796">
    <property type="entry name" value="Serpin_dom"/>
</dbReference>
<evidence type="ECO:0000256" key="13">
    <source>
        <dbReference type="ARBA" id="ARBA00023125"/>
    </source>
</evidence>
<keyword evidence="8" id="KW-0646">Protease inhibitor</keyword>
<evidence type="ECO:0000256" key="19">
    <source>
        <dbReference type="ARBA" id="ARBA00082539"/>
    </source>
</evidence>
<evidence type="ECO:0000256" key="6">
    <source>
        <dbReference type="ARBA" id="ARBA00022491"/>
    </source>
</evidence>
<dbReference type="GO" id="GO:0045786">
    <property type="term" value="P:negative regulation of cell cycle"/>
    <property type="evidence" value="ECO:0007669"/>
    <property type="project" value="TreeGrafter"/>
</dbReference>
<dbReference type="SMART" id="SM00093">
    <property type="entry name" value="SERPIN"/>
    <property type="match status" value="1"/>
</dbReference>
<dbReference type="SMART" id="SM00164">
    <property type="entry name" value="TBC"/>
    <property type="match status" value="1"/>
</dbReference>
<protein>
    <recommendedName>
        <fullName evidence="3">Menin</fullName>
    </recommendedName>
    <alternativeName>
        <fullName evidence="19">GTPase-activating protein RAB7</fullName>
    </alternativeName>
    <alternativeName>
        <fullName evidence="18">TBC1 domain family member 15</fullName>
    </alternativeName>
</protein>
<dbReference type="Gene3D" id="1.10.472.80">
    <property type="entry name" value="Ypt/Rab-GAP domain of gyp1p, domain 3"/>
    <property type="match status" value="1"/>
</dbReference>
<comment type="subcellular location">
    <subcellularLocation>
        <location evidence="2">Cytoplasm</location>
    </subcellularLocation>
    <subcellularLocation>
        <location evidence="1">Nucleus</location>
    </subcellularLocation>
</comment>
<keyword evidence="15" id="KW-0539">Nucleus</keyword>
<evidence type="ECO:0000313" key="24">
    <source>
        <dbReference type="Proteomes" id="UP000719412"/>
    </source>
</evidence>
<dbReference type="GO" id="GO:0004867">
    <property type="term" value="F:serine-type endopeptidase inhibitor activity"/>
    <property type="evidence" value="ECO:0007669"/>
    <property type="project" value="UniProtKB-KW"/>
</dbReference>
<keyword evidence="11" id="KW-0007">Acetylation</keyword>
<evidence type="ECO:0000256" key="18">
    <source>
        <dbReference type="ARBA" id="ARBA00067480"/>
    </source>
</evidence>
<evidence type="ECO:0000256" key="8">
    <source>
        <dbReference type="ARBA" id="ARBA00022690"/>
    </source>
</evidence>
<dbReference type="GO" id="GO:0005096">
    <property type="term" value="F:GTPase activator activity"/>
    <property type="evidence" value="ECO:0007669"/>
    <property type="project" value="UniProtKB-KW"/>
</dbReference>
<dbReference type="CDD" id="cd14456">
    <property type="entry name" value="Menin"/>
    <property type="match status" value="1"/>
</dbReference>
<proteinExistence type="inferred from homology"/>
<comment type="similarity">
    <text evidence="20">Belongs to the serpin family.</text>
</comment>
<evidence type="ECO:0000256" key="10">
    <source>
        <dbReference type="ARBA" id="ARBA00022900"/>
    </source>
</evidence>
<dbReference type="GO" id="GO:0000403">
    <property type="term" value="F:Y-form DNA binding"/>
    <property type="evidence" value="ECO:0007669"/>
    <property type="project" value="TreeGrafter"/>
</dbReference>
<dbReference type="InterPro" id="IPR007747">
    <property type="entry name" value="Menin"/>
</dbReference>
<evidence type="ECO:0000256" key="7">
    <source>
        <dbReference type="ARBA" id="ARBA00022553"/>
    </source>
</evidence>
<dbReference type="PANTHER" id="PTHR12693:SF3">
    <property type="entry name" value="MENIN"/>
    <property type="match status" value="1"/>
</dbReference>
<dbReference type="GO" id="GO:0006325">
    <property type="term" value="P:chromatin organization"/>
    <property type="evidence" value="ECO:0007669"/>
    <property type="project" value="UniProtKB-KW"/>
</dbReference>
<dbReference type="PROSITE" id="PS50086">
    <property type="entry name" value="TBC_RABGAP"/>
    <property type="match status" value="1"/>
</dbReference>
<reference evidence="23" key="1">
    <citation type="journal article" date="2020" name="J Insects Food Feed">
        <title>The yellow mealworm (Tenebrio molitor) genome: a resource for the emerging insects as food and feed industry.</title>
        <authorList>
            <person name="Eriksson T."/>
            <person name="Andere A."/>
            <person name="Kelstrup H."/>
            <person name="Emery V."/>
            <person name="Picard C."/>
        </authorList>
    </citation>
    <scope>NUCLEOTIDE SEQUENCE</scope>
    <source>
        <strain evidence="23">Stoneville</strain>
        <tissue evidence="23">Whole head</tissue>
    </source>
</reference>
<dbReference type="Pfam" id="PF00079">
    <property type="entry name" value="Serpin"/>
    <property type="match status" value="2"/>
</dbReference>
<dbReference type="InterPro" id="IPR035969">
    <property type="entry name" value="Rab-GAP_TBC_sf"/>
</dbReference>
<keyword evidence="5" id="KW-0963">Cytoplasm</keyword>
<dbReference type="GO" id="GO:0005576">
    <property type="term" value="C:extracellular region"/>
    <property type="evidence" value="ECO:0007669"/>
    <property type="project" value="UniProtKB-ARBA"/>
</dbReference>
<evidence type="ECO:0000256" key="16">
    <source>
        <dbReference type="ARBA" id="ARBA00055283"/>
    </source>
</evidence>
<evidence type="ECO:0000259" key="22">
    <source>
        <dbReference type="PROSITE" id="PS50086"/>
    </source>
</evidence>
<dbReference type="GO" id="GO:0000976">
    <property type="term" value="F:transcription cis-regulatory region binding"/>
    <property type="evidence" value="ECO:0007669"/>
    <property type="project" value="TreeGrafter"/>
</dbReference>
<keyword evidence="13" id="KW-0238">DNA-binding</keyword>
<dbReference type="Gene3D" id="2.30.39.10">
    <property type="entry name" value="Alpha-1-antitrypsin, domain 1"/>
    <property type="match status" value="2"/>
</dbReference>
<reference evidence="23" key="2">
    <citation type="submission" date="2021-08" db="EMBL/GenBank/DDBJ databases">
        <authorList>
            <person name="Eriksson T."/>
        </authorList>
    </citation>
    <scope>NUCLEOTIDE SEQUENCE</scope>
    <source>
        <strain evidence="23">Stoneville</strain>
        <tissue evidence="23">Whole head</tissue>
    </source>
</reference>
<feature type="compositionally biased region" description="Basic and acidic residues" evidence="21">
    <location>
        <begin position="1701"/>
        <end position="1726"/>
    </location>
</feature>